<name>A0A6P7H934_9TELE</name>
<sequence>MDFLHSTQGVRHWKNMGNSTSYEHFRRREFLEVREQEEYKQKWEEYKQKWEEYKQKWEEYKQKWEEYNQKWEERRQKWEGHAQKSQKLPKPDEVSGELPEGPAPPLPSVGELLEVWEWAEHEQKWEEYKQKSLFSDEVRWTVPIALPRPRPFSFLREFLEVWEQEEREQKWEEREWKSLKLKESDEVWCLLIPSVRAVYSRRLYHPPSPQSSDCSDLSWKSAVSKDLPIDFSRKRKHELISGSSDSLHLSDDSLDEDWSSKSSCTDFVPDRSLFKEREGKQHLLDLLLSGPHDTKDGLMSSNQDQPQSEKRRSGRRRGEGCQVDPGCENAPPWSQPDGTAPPRNPNHKLF</sequence>
<dbReference type="AlphaFoldDB" id="A0A6P7H934"/>
<feature type="region of interest" description="Disordered" evidence="1">
    <location>
        <begin position="78"/>
        <end position="106"/>
    </location>
</feature>
<dbReference type="GeneID" id="114427113"/>
<evidence type="ECO:0000313" key="2">
    <source>
        <dbReference type="Proteomes" id="UP000515145"/>
    </source>
</evidence>
<keyword evidence="2" id="KW-1185">Reference proteome</keyword>
<dbReference type="RefSeq" id="XP_028250708.1">
    <property type="nucleotide sequence ID" value="XM_028394907.1"/>
</dbReference>
<feature type="compositionally biased region" description="Basic and acidic residues" evidence="1">
    <location>
        <begin position="307"/>
        <end position="319"/>
    </location>
</feature>
<proteinExistence type="predicted"/>
<accession>A0A6P7H934</accession>
<feature type="region of interest" description="Disordered" evidence="1">
    <location>
        <begin position="242"/>
        <end position="263"/>
    </location>
</feature>
<organism evidence="2 3">
    <name type="scientific">Parambassis ranga</name>
    <name type="common">Indian glassy fish</name>
    <dbReference type="NCBI Taxonomy" id="210632"/>
    <lineage>
        <taxon>Eukaryota</taxon>
        <taxon>Metazoa</taxon>
        <taxon>Chordata</taxon>
        <taxon>Craniata</taxon>
        <taxon>Vertebrata</taxon>
        <taxon>Euteleostomi</taxon>
        <taxon>Actinopterygii</taxon>
        <taxon>Neopterygii</taxon>
        <taxon>Teleostei</taxon>
        <taxon>Neoteleostei</taxon>
        <taxon>Acanthomorphata</taxon>
        <taxon>Ovalentaria</taxon>
        <taxon>Ambassidae</taxon>
        <taxon>Parambassis</taxon>
    </lineage>
</organism>
<dbReference type="Proteomes" id="UP000515145">
    <property type="component" value="Chromosome 22"/>
</dbReference>
<reference evidence="3" key="2">
    <citation type="submission" date="2025-08" db="UniProtKB">
        <authorList>
            <consortium name="RefSeq"/>
        </authorList>
    </citation>
    <scope>IDENTIFICATION</scope>
</reference>
<protein>
    <submittedName>
        <fullName evidence="3">Uncharacterized protein LOC114427113 isoform X1</fullName>
    </submittedName>
</protein>
<gene>
    <name evidence="3" type="primary">LOC114427113</name>
</gene>
<evidence type="ECO:0000313" key="3">
    <source>
        <dbReference type="RefSeq" id="XP_028250708.1"/>
    </source>
</evidence>
<reference evidence="2" key="1">
    <citation type="submission" date="2024-06" db="UniProtKB">
        <authorList>
            <consortium name="RefSeq"/>
        </authorList>
    </citation>
    <scope>NUCLEOTIDE SEQUENCE [LARGE SCALE GENOMIC DNA]</scope>
</reference>
<feature type="region of interest" description="Disordered" evidence="1">
    <location>
        <begin position="288"/>
        <end position="350"/>
    </location>
</feature>
<dbReference type="InParanoid" id="A0A6P7H934"/>
<evidence type="ECO:0000256" key="1">
    <source>
        <dbReference type="SAM" id="MobiDB-lite"/>
    </source>
</evidence>